<proteinExistence type="predicted"/>
<evidence type="ECO:0000313" key="4">
    <source>
        <dbReference type="Proteomes" id="UP000290540"/>
    </source>
</evidence>
<dbReference type="Pfam" id="PF06985">
    <property type="entry name" value="HET"/>
    <property type="match status" value="1"/>
</dbReference>
<protein>
    <submittedName>
        <fullName evidence="3">Uncharacterized protein</fullName>
    </submittedName>
</protein>
<reference evidence="3 4" key="1">
    <citation type="submission" date="2016-12" db="EMBL/GenBank/DDBJ databases">
        <title>Draft genome sequence of Fusarium oxysporum causing rot on Narcissus.</title>
        <authorList>
            <person name="Armitage A.D."/>
            <person name="Taylor A."/>
            <person name="Clarkson J.P."/>
            <person name="Harrison R.J."/>
            <person name="Jackson A.C."/>
        </authorList>
    </citation>
    <scope>NUCLEOTIDE SEQUENCE [LARGE SCALE GENOMIC DNA]</scope>
    <source>
        <strain evidence="3 4">N139</strain>
    </source>
</reference>
<gene>
    <name evidence="3" type="ORF">BFJ63_vAg18507</name>
</gene>
<dbReference type="AlphaFoldDB" id="A0A4Q2V1H6"/>
<dbReference type="EMBL" id="MQTW01001026">
    <property type="protein sequence ID" value="RYC78619.1"/>
    <property type="molecule type" value="Genomic_DNA"/>
</dbReference>
<dbReference type="InterPro" id="IPR010730">
    <property type="entry name" value="HET"/>
</dbReference>
<dbReference type="Proteomes" id="UP000290540">
    <property type="component" value="Unassembled WGS sequence"/>
</dbReference>
<feature type="domain" description="DUF8212" evidence="2">
    <location>
        <begin position="250"/>
        <end position="284"/>
    </location>
</feature>
<evidence type="ECO:0000313" key="3">
    <source>
        <dbReference type="EMBL" id="RYC78619.1"/>
    </source>
</evidence>
<dbReference type="Pfam" id="PF26640">
    <property type="entry name" value="DUF8212"/>
    <property type="match status" value="1"/>
</dbReference>
<dbReference type="InterPro" id="IPR058525">
    <property type="entry name" value="DUF8212"/>
</dbReference>
<evidence type="ECO:0000259" key="1">
    <source>
        <dbReference type="Pfam" id="PF06985"/>
    </source>
</evidence>
<feature type="domain" description="Heterokaryon incompatibility" evidence="1">
    <location>
        <begin position="22"/>
        <end position="157"/>
    </location>
</feature>
<sequence length="583" mass="66500">MRLLTAGTLQFFKPKEDVSTEYAILSHRWERDDEEVSYQDMCKVIQAGNLQPEAGSIQKRRGFRKIYDFSRQAVRDGYKYIWIDTCCIDKSSSAELQEAINSMYQWYANSAVCYAYLSDVSMSNPDVNKVGRRLPETACISSFQASEWFTRGWTLQELLASRNVVFFDKNWKMCGTASGLNALIQTVTGIDIRGIAKGIGQDRAKLWTIRVGRRMAWASNRQTKRIEDRAYSLLGLFDVNMPMLYGESERAFQRLQEEIIKTEEDASILAWSYLDTDAEFASNGLATSPAHFHKYLDLVKRVDKSYIFAPFSPAMTPRGLQATMKIWRDPNDHALGYAVLMETKGKYSKRFESLLLPIMFPNITFLRSGVRNECVRFADPLWAPSEFIKGAKLKPVCFIRHIQTADVSCGTDGFSLSLRVWRRYVACFTYPVQTQPGRRHFPAIFGAFSKSSGKKKDMDRTFILELAARPQAVQRFAVLVDYQVKNGRIGKSPIVTVIRLQQPMDLEFAAKLARPGNSRRGFVYCTLSDCKGSEIPVDEIVYVNNFHGYWTHARDNDFNNLPDRPVKKVASKTLGAMIQVDML</sequence>
<name>A0A4Q2V1H6_FUSOX</name>
<evidence type="ECO:0000259" key="2">
    <source>
        <dbReference type="Pfam" id="PF26640"/>
    </source>
</evidence>
<dbReference type="PANTHER" id="PTHR10622:SF10">
    <property type="entry name" value="HET DOMAIN-CONTAINING PROTEIN"/>
    <property type="match status" value="1"/>
</dbReference>
<accession>A0A4Q2V1H6</accession>
<comment type="caution">
    <text evidence="3">The sequence shown here is derived from an EMBL/GenBank/DDBJ whole genome shotgun (WGS) entry which is preliminary data.</text>
</comment>
<organism evidence="3 4">
    <name type="scientific">Fusarium oxysporum f. sp. narcissi</name>
    <dbReference type="NCBI Taxonomy" id="451672"/>
    <lineage>
        <taxon>Eukaryota</taxon>
        <taxon>Fungi</taxon>
        <taxon>Dikarya</taxon>
        <taxon>Ascomycota</taxon>
        <taxon>Pezizomycotina</taxon>
        <taxon>Sordariomycetes</taxon>
        <taxon>Hypocreomycetidae</taxon>
        <taxon>Hypocreales</taxon>
        <taxon>Nectriaceae</taxon>
        <taxon>Fusarium</taxon>
        <taxon>Fusarium oxysporum species complex</taxon>
    </lineage>
</organism>
<dbReference type="PANTHER" id="PTHR10622">
    <property type="entry name" value="HET DOMAIN-CONTAINING PROTEIN"/>
    <property type="match status" value="1"/>
</dbReference>